<dbReference type="InterPro" id="IPR056792">
    <property type="entry name" value="PRC_RimM"/>
</dbReference>
<dbReference type="InterPro" id="IPR036976">
    <property type="entry name" value="RimM_N_sf"/>
</dbReference>
<dbReference type="Proteomes" id="UP001606303">
    <property type="component" value="Unassembled WGS sequence"/>
</dbReference>
<comment type="caution">
    <text evidence="8">The sequence shown here is derived from an EMBL/GenBank/DDBJ whole genome shotgun (WGS) entry which is preliminary data.</text>
</comment>
<comment type="function">
    <text evidence="5">An accessory protein needed during the final step in the assembly of 30S ribosomal subunit, possibly for assembly of the head region. Essential for efficient processing of 16S rRNA. May be needed both before and after RbfA during the maturation of 16S rRNA. It has affinity for free ribosomal 30S subunits but not for 70S ribosomes.</text>
</comment>
<dbReference type="PANTHER" id="PTHR33692:SF1">
    <property type="entry name" value="RIBOSOME MATURATION FACTOR RIMM"/>
    <property type="match status" value="1"/>
</dbReference>
<keyword evidence="9" id="KW-1185">Reference proteome</keyword>
<dbReference type="PANTHER" id="PTHR33692">
    <property type="entry name" value="RIBOSOME MATURATION FACTOR RIMM"/>
    <property type="match status" value="1"/>
</dbReference>
<evidence type="ECO:0000259" key="7">
    <source>
        <dbReference type="Pfam" id="PF24986"/>
    </source>
</evidence>
<accession>A0ABW7GY19</accession>
<keyword evidence="1 5" id="KW-0963">Cytoplasm</keyword>
<evidence type="ECO:0000259" key="6">
    <source>
        <dbReference type="Pfam" id="PF01782"/>
    </source>
</evidence>
<protein>
    <recommendedName>
        <fullName evidence="5">Ribosome maturation factor RimM</fullName>
    </recommendedName>
</protein>
<dbReference type="SUPFAM" id="SSF50346">
    <property type="entry name" value="PRC-barrel domain"/>
    <property type="match status" value="1"/>
</dbReference>
<dbReference type="InterPro" id="IPR009000">
    <property type="entry name" value="Transl_B-barrel_sf"/>
</dbReference>
<dbReference type="EMBL" id="JBIGIB010000002">
    <property type="protein sequence ID" value="MFG6466874.1"/>
    <property type="molecule type" value="Genomic_DNA"/>
</dbReference>
<evidence type="ECO:0000313" key="9">
    <source>
        <dbReference type="Proteomes" id="UP001606303"/>
    </source>
</evidence>
<feature type="domain" description="RimM N-terminal" evidence="6">
    <location>
        <begin position="1"/>
        <end position="84"/>
    </location>
</feature>
<dbReference type="Pfam" id="PF24986">
    <property type="entry name" value="PRC_RimM"/>
    <property type="match status" value="1"/>
</dbReference>
<keyword evidence="4 5" id="KW-0143">Chaperone</keyword>
<organism evidence="8 9">
    <name type="scientific">Pelomonas baiyunensis</name>
    <dbReference type="NCBI Taxonomy" id="3299026"/>
    <lineage>
        <taxon>Bacteria</taxon>
        <taxon>Pseudomonadati</taxon>
        <taxon>Pseudomonadota</taxon>
        <taxon>Betaproteobacteria</taxon>
        <taxon>Burkholderiales</taxon>
        <taxon>Sphaerotilaceae</taxon>
        <taxon>Roseateles</taxon>
    </lineage>
</organism>
<evidence type="ECO:0000256" key="5">
    <source>
        <dbReference type="HAMAP-Rule" id="MF_00014"/>
    </source>
</evidence>
<evidence type="ECO:0000256" key="2">
    <source>
        <dbReference type="ARBA" id="ARBA00022517"/>
    </source>
</evidence>
<proteinExistence type="inferred from homology"/>
<comment type="domain">
    <text evidence="5">The PRC barrel domain binds ribosomal protein uS19.</text>
</comment>
<dbReference type="HAMAP" id="MF_00014">
    <property type="entry name" value="Ribosome_mat_RimM"/>
    <property type="match status" value="1"/>
</dbReference>
<dbReference type="NCBIfam" id="TIGR02273">
    <property type="entry name" value="16S_RimM"/>
    <property type="match status" value="1"/>
</dbReference>
<keyword evidence="2 5" id="KW-0690">Ribosome biogenesis</keyword>
<gene>
    <name evidence="5 8" type="primary">rimM</name>
    <name evidence="8" type="ORF">ACG01O_09670</name>
</gene>
<evidence type="ECO:0000256" key="4">
    <source>
        <dbReference type="ARBA" id="ARBA00023186"/>
    </source>
</evidence>
<dbReference type="Gene3D" id="2.40.30.60">
    <property type="entry name" value="RimM"/>
    <property type="match status" value="1"/>
</dbReference>
<keyword evidence="3 5" id="KW-0698">rRNA processing</keyword>
<dbReference type="RefSeq" id="WP_394383903.1">
    <property type="nucleotide sequence ID" value="NZ_JBIGIB010000002.1"/>
</dbReference>
<feature type="domain" description="Ribosome maturation factor RimM PRC barrel" evidence="7">
    <location>
        <begin position="96"/>
        <end position="167"/>
    </location>
</feature>
<dbReference type="Gene3D" id="2.30.30.240">
    <property type="entry name" value="PRC-barrel domain"/>
    <property type="match status" value="1"/>
</dbReference>
<evidence type="ECO:0000256" key="3">
    <source>
        <dbReference type="ARBA" id="ARBA00022552"/>
    </source>
</evidence>
<evidence type="ECO:0000313" key="8">
    <source>
        <dbReference type="EMBL" id="MFG6466874.1"/>
    </source>
</evidence>
<comment type="subcellular location">
    <subcellularLocation>
        <location evidence="5">Cytoplasm</location>
    </subcellularLocation>
</comment>
<comment type="similarity">
    <text evidence="5">Belongs to the RimM family.</text>
</comment>
<dbReference type="InterPro" id="IPR011033">
    <property type="entry name" value="PRC_barrel-like_sf"/>
</dbReference>
<comment type="subunit">
    <text evidence="5">Binds ribosomal protein uS19.</text>
</comment>
<dbReference type="InterPro" id="IPR011961">
    <property type="entry name" value="RimM"/>
</dbReference>
<dbReference type="InterPro" id="IPR002676">
    <property type="entry name" value="RimM_N"/>
</dbReference>
<evidence type="ECO:0000256" key="1">
    <source>
        <dbReference type="ARBA" id="ARBA00022490"/>
    </source>
</evidence>
<sequence>MGRILDAWGIKGWFKVQAYSTDADALFNAKQWFLKSDGPKPGQRTLKILSVREHGEGIVASAEGVEDRNAAEALRGWELWISRADFPRAGDGEYYWVDLIGLDVINREGQALGQVIGLIDTGAHAVLRILPPGIQQPAKPDQERLIPFVDAFLDGVDLAARQIRVDWGLDY</sequence>
<dbReference type="SUPFAM" id="SSF50447">
    <property type="entry name" value="Translation proteins"/>
    <property type="match status" value="1"/>
</dbReference>
<dbReference type="Pfam" id="PF01782">
    <property type="entry name" value="RimM"/>
    <property type="match status" value="1"/>
</dbReference>
<name>A0ABW7GY19_9BURK</name>
<reference evidence="8 9" key="1">
    <citation type="submission" date="2024-08" db="EMBL/GenBank/DDBJ databases">
        <authorList>
            <person name="Lu H."/>
        </authorList>
    </citation>
    <scope>NUCLEOTIDE SEQUENCE [LARGE SCALE GENOMIC DNA]</scope>
    <source>
        <strain evidence="8 9">BYS87W</strain>
    </source>
</reference>